<evidence type="ECO:0000256" key="3">
    <source>
        <dbReference type="ARBA" id="ARBA00023235"/>
    </source>
</evidence>
<proteinExistence type="inferred from homology"/>
<dbReference type="CDD" id="cd07067">
    <property type="entry name" value="HP_PGM_like"/>
    <property type="match status" value="1"/>
</dbReference>
<feature type="binding site" evidence="4">
    <location>
        <begin position="16"/>
        <end position="23"/>
    </location>
    <ligand>
        <name>substrate</name>
    </ligand>
</feature>
<comment type="pathway">
    <text evidence="4 5">Carbohydrate degradation; glycolysis; pyruvate from D-glyceraldehyde 3-phosphate: step 3/5.</text>
</comment>
<dbReference type="InterPro" id="IPR005952">
    <property type="entry name" value="Phosphogly_mut1"/>
</dbReference>
<feature type="binding site" evidence="4">
    <location>
        <begin position="29"/>
        <end position="30"/>
    </location>
    <ligand>
        <name>substrate</name>
    </ligand>
</feature>
<organism evidence="6 7">
    <name type="scientific">Mycobacterium branderi</name>
    <dbReference type="NCBI Taxonomy" id="43348"/>
    <lineage>
        <taxon>Bacteria</taxon>
        <taxon>Bacillati</taxon>
        <taxon>Actinomycetota</taxon>
        <taxon>Actinomycetes</taxon>
        <taxon>Mycobacteriales</taxon>
        <taxon>Mycobacteriaceae</taxon>
        <taxon>Mycobacterium</taxon>
    </lineage>
</organism>
<dbReference type="NCBIfam" id="NF010713">
    <property type="entry name" value="PRK14115.1"/>
    <property type="match status" value="1"/>
</dbReference>
<dbReference type="NCBIfam" id="NF010718">
    <property type="entry name" value="PRK14120.1"/>
    <property type="match status" value="1"/>
</dbReference>
<dbReference type="InterPro" id="IPR001345">
    <property type="entry name" value="PG/BPGM_mutase_AS"/>
</dbReference>
<evidence type="ECO:0000256" key="2">
    <source>
        <dbReference type="ARBA" id="ARBA00023152"/>
    </source>
</evidence>
<dbReference type="InterPro" id="IPR029033">
    <property type="entry name" value="His_PPase_superfam"/>
</dbReference>
<evidence type="ECO:0000256" key="1">
    <source>
        <dbReference type="ARBA" id="ARBA00006717"/>
    </source>
</evidence>
<gene>
    <name evidence="4 6" type="primary">gpmA</name>
    <name evidence="6" type="ORF">MBRA_09130</name>
</gene>
<dbReference type="PROSITE" id="PS00175">
    <property type="entry name" value="PG_MUTASE"/>
    <property type="match status" value="1"/>
</dbReference>
<feature type="binding site" evidence="4">
    <location>
        <position position="106"/>
    </location>
    <ligand>
        <name>substrate</name>
    </ligand>
</feature>
<dbReference type="InterPro" id="IPR013078">
    <property type="entry name" value="His_Pase_superF_clade-1"/>
</dbReference>
<accession>A0ABN6B1T5</accession>
<feature type="active site" description="Proton donor/acceptor" evidence="4">
    <location>
        <position position="95"/>
    </location>
</feature>
<feature type="binding site" evidence="4">
    <location>
        <begin position="122"/>
        <end position="123"/>
    </location>
    <ligand>
        <name>substrate</name>
    </ligand>
</feature>
<dbReference type="NCBIfam" id="TIGR01258">
    <property type="entry name" value="pgm_1"/>
    <property type="match status" value="1"/>
</dbReference>
<feature type="active site" description="Tele-phosphohistidine intermediate" evidence="4">
    <location>
        <position position="17"/>
    </location>
</feature>
<keyword evidence="4" id="KW-0312">Gluconeogenesis</keyword>
<evidence type="ECO:0000256" key="5">
    <source>
        <dbReference type="RuleBase" id="RU004512"/>
    </source>
</evidence>
<protein>
    <recommendedName>
        <fullName evidence="4 5">2,3-bisphosphoglycerate-dependent phosphoglycerate mutase</fullName>
        <shortName evidence="4">BPG-dependent PGAM</shortName>
        <shortName evidence="4">PGAM</shortName>
        <shortName evidence="4">Phosphoglyceromutase</shortName>
        <shortName evidence="4">dPGM</shortName>
        <ecNumber evidence="4 5">5.4.2.11</ecNumber>
    </recommendedName>
</protein>
<dbReference type="Proteomes" id="UP000467379">
    <property type="component" value="Chromosome"/>
</dbReference>
<evidence type="ECO:0000313" key="7">
    <source>
        <dbReference type="Proteomes" id="UP000467379"/>
    </source>
</evidence>
<feature type="binding site" evidence="4">
    <location>
        <position position="68"/>
    </location>
    <ligand>
        <name>substrate</name>
    </ligand>
</feature>
<keyword evidence="7" id="KW-1185">Reference proteome</keyword>
<evidence type="ECO:0000256" key="4">
    <source>
        <dbReference type="HAMAP-Rule" id="MF_01039"/>
    </source>
</evidence>
<evidence type="ECO:0000313" key="6">
    <source>
        <dbReference type="EMBL" id="BBZ10718.1"/>
    </source>
</evidence>
<feature type="binding site" evidence="4">
    <location>
        <begin position="95"/>
        <end position="98"/>
    </location>
    <ligand>
        <name>substrate</name>
    </ligand>
</feature>
<dbReference type="Gene3D" id="3.40.50.1240">
    <property type="entry name" value="Phosphoglycerate mutase-like"/>
    <property type="match status" value="1"/>
</dbReference>
<reference evidence="6 7" key="1">
    <citation type="journal article" date="2019" name="Emerg. Microbes Infect.">
        <title>Comprehensive subspecies identification of 175 nontuberculous mycobacteria species based on 7547 genomic profiles.</title>
        <authorList>
            <person name="Matsumoto Y."/>
            <person name="Kinjo T."/>
            <person name="Motooka D."/>
            <person name="Nabeya D."/>
            <person name="Jung N."/>
            <person name="Uechi K."/>
            <person name="Horii T."/>
            <person name="Iida T."/>
            <person name="Fujita J."/>
            <person name="Nakamura S."/>
        </authorList>
    </citation>
    <scope>NUCLEOTIDE SEQUENCE [LARGE SCALE GENOMIC DNA]</scope>
    <source>
        <strain evidence="6 7">JCM 12687</strain>
    </source>
</reference>
<feature type="binding site" evidence="4">
    <location>
        <begin position="189"/>
        <end position="190"/>
    </location>
    <ligand>
        <name>substrate</name>
    </ligand>
</feature>
<feature type="site" description="Transition state stabilizer" evidence="4">
    <location>
        <position position="188"/>
    </location>
</feature>
<dbReference type="EMBL" id="AP022606">
    <property type="protein sequence ID" value="BBZ10718.1"/>
    <property type="molecule type" value="Genomic_DNA"/>
</dbReference>
<comment type="catalytic activity">
    <reaction evidence="4 5">
        <text>(2R)-2-phosphoglycerate = (2R)-3-phosphoglycerate</text>
        <dbReference type="Rhea" id="RHEA:15901"/>
        <dbReference type="ChEBI" id="CHEBI:58272"/>
        <dbReference type="ChEBI" id="CHEBI:58289"/>
        <dbReference type="EC" id="5.4.2.11"/>
    </reaction>
</comment>
<keyword evidence="3 4" id="KW-0413">Isomerase</keyword>
<dbReference type="SUPFAM" id="SSF53254">
    <property type="entry name" value="Phosphoglycerate mutase-like"/>
    <property type="match status" value="1"/>
</dbReference>
<dbReference type="Pfam" id="PF00300">
    <property type="entry name" value="His_Phos_1"/>
    <property type="match status" value="1"/>
</dbReference>
<dbReference type="PANTHER" id="PTHR11931">
    <property type="entry name" value="PHOSPHOGLYCERATE MUTASE"/>
    <property type="match status" value="1"/>
</dbReference>
<dbReference type="EC" id="5.4.2.11" evidence="4 5"/>
<dbReference type="SMART" id="SM00855">
    <property type="entry name" value="PGAM"/>
    <property type="match status" value="1"/>
</dbReference>
<comment type="function">
    <text evidence="4 5">Catalyzes the interconversion of 2-phosphoglycerate and 3-phosphoglycerate.</text>
</comment>
<name>A0ABN6B1T5_9MYCO</name>
<sequence length="254" mass="27990">MTPDRLPCMATLVLLRHGESEWNALNLFTGWVDVDLTDKGRAEAVRSGELMVEHDLLPDVVYTSLLRRAITTANLALDVADRHWIPVRRSWRLNERHYGALQGLDKAETKARYGDEQFMAWRRSYDTPPPPIERGSQFSQDTDPRYANIGGGPLTECLADVVARFLPYFTDVVVPDLRSGKTVLIAAHGNSLRALVKYLDGMSDEEVVGLNIPTGIPLRYDLDADLRPTVTGGTYLDPEAAAAGAAAVASQGTR</sequence>
<keyword evidence="2 4" id="KW-0324">Glycolysis</keyword>
<dbReference type="HAMAP" id="MF_01039">
    <property type="entry name" value="PGAM_GpmA"/>
    <property type="match status" value="1"/>
</dbReference>
<comment type="similarity">
    <text evidence="1 4">Belongs to the phosphoglycerate mutase family. BPG-dependent PGAM subfamily.</text>
</comment>